<accession>A0A448WEP7</accession>
<dbReference type="Gene3D" id="2.40.50.140">
    <property type="entry name" value="Nucleic acid-binding proteins"/>
    <property type="match status" value="1"/>
</dbReference>
<keyword evidence="3" id="KW-1185">Reference proteome</keyword>
<evidence type="ECO:0000256" key="1">
    <source>
        <dbReference type="SAM" id="MobiDB-lite"/>
    </source>
</evidence>
<comment type="caution">
    <text evidence="2">The sequence shown here is derived from an EMBL/GenBank/DDBJ whole genome shotgun (WGS) entry which is preliminary data.</text>
</comment>
<dbReference type="AlphaFoldDB" id="A0A448WEP7"/>
<name>A0A448WEP7_9PLAT</name>
<dbReference type="InterPro" id="IPR014722">
    <property type="entry name" value="Rib_uL2_dom2"/>
</dbReference>
<sequence length="165" mass="18110">MVDHCRSRHVKTGNVLEEIVLRIHQNWWRTHFIALVANGVYKRWIIATVNMKVGDIVRSHIDIPHIPVVPIEGDAYPIGALPAGTTICQIEAQPGQGALYCTAAGTSGLLVRRGSRISLEKSEGQTSSETDSSLAPSNHDPKDEPEHRVLNLPGECALILFSFLN</sequence>
<dbReference type="InterPro" id="IPR012340">
    <property type="entry name" value="NA-bd_OB-fold"/>
</dbReference>
<dbReference type="GO" id="GO:0003735">
    <property type="term" value="F:structural constituent of ribosome"/>
    <property type="evidence" value="ECO:0007669"/>
    <property type="project" value="InterPro"/>
</dbReference>
<evidence type="ECO:0000313" key="3">
    <source>
        <dbReference type="Proteomes" id="UP000784294"/>
    </source>
</evidence>
<gene>
    <name evidence="2" type="ORF">PXEA_LOCUS3370</name>
</gene>
<dbReference type="GO" id="GO:0005840">
    <property type="term" value="C:ribosome"/>
    <property type="evidence" value="ECO:0007669"/>
    <property type="project" value="InterPro"/>
</dbReference>
<proteinExistence type="predicted"/>
<dbReference type="Proteomes" id="UP000784294">
    <property type="component" value="Unassembled WGS sequence"/>
</dbReference>
<protein>
    <submittedName>
        <fullName evidence="2">Uncharacterized protein</fullName>
    </submittedName>
</protein>
<dbReference type="GO" id="GO:0006412">
    <property type="term" value="P:translation"/>
    <property type="evidence" value="ECO:0007669"/>
    <property type="project" value="InterPro"/>
</dbReference>
<dbReference type="SUPFAM" id="SSF50249">
    <property type="entry name" value="Nucleic acid-binding proteins"/>
    <property type="match status" value="1"/>
</dbReference>
<reference evidence="2" key="1">
    <citation type="submission" date="2018-11" db="EMBL/GenBank/DDBJ databases">
        <authorList>
            <consortium name="Pathogen Informatics"/>
        </authorList>
    </citation>
    <scope>NUCLEOTIDE SEQUENCE</scope>
</reference>
<organism evidence="2 3">
    <name type="scientific">Protopolystoma xenopodis</name>
    <dbReference type="NCBI Taxonomy" id="117903"/>
    <lineage>
        <taxon>Eukaryota</taxon>
        <taxon>Metazoa</taxon>
        <taxon>Spiralia</taxon>
        <taxon>Lophotrochozoa</taxon>
        <taxon>Platyhelminthes</taxon>
        <taxon>Monogenea</taxon>
        <taxon>Polyopisthocotylea</taxon>
        <taxon>Polystomatidea</taxon>
        <taxon>Polystomatidae</taxon>
        <taxon>Protopolystoma</taxon>
    </lineage>
</organism>
<evidence type="ECO:0000313" key="2">
    <source>
        <dbReference type="EMBL" id="VEL09930.1"/>
    </source>
</evidence>
<feature type="region of interest" description="Disordered" evidence="1">
    <location>
        <begin position="119"/>
        <end position="147"/>
    </location>
</feature>
<dbReference type="Gene3D" id="2.30.30.30">
    <property type="match status" value="1"/>
</dbReference>
<dbReference type="InterPro" id="IPR008991">
    <property type="entry name" value="Translation_prot_SH3-like_sf"/>
</dbReference>
<dbReference type="EMBL" id="CAAALY010007603">
    <property type="protein sequence ID" value="VEL09930.1"/>
    <property type="molecule type" value="Genomic_DNA"/>
</dbReference>
<dbReference type="SUPFAM" id="SSF50104">
    <property type="entry name" value="Translation proteins SH3-like domain"/>
    <property type="match status" value="1"/>
</dbReference>
<feature type="compositionally biased region" description="Polar residues" evidence="1">
    <location>
        <begin position="124"/>
        <end position="136"/>
    </location>
</feature>
<dbReference type="OrthoDB" id="268576at2759"/>